<accession>A0ACB6SEF7</accession>
<proteinExistence type="predicted"/>
<gene>
    <name evidence="1" type="ORF">BU25DRAFT_80181</name>
</gene>
<comment type="caution">
    <text evidence="1">The sequence shown here is derived from an EMBL/GenBank/DDBJ whole genome shotgun (WGS) entry which is preliminary data.</text>
</comment>
<organism evidence="1 2">
    <name type="scientific">Macroventuria anomochaeta</name>
    <dbReference type="NCBI Taxonomy" id="301207"/>
    <lineage>
        <taxon>Eukaryota</taxon>
        <taxon>Fungi</taxon>
        <taxon>Dikarya</taxon>
        <taxon>Ascomycota</taxon>
        <taxon>Pezizomycotina</taxon>
        <taxon>Dothideomycetes</taxon>
        <taxon>Pleosporomycetidae</taxon>
        <taxon>Pleosporales</taxon>
        <taxon>Pleosporineae</taxon>
        <taxon>Didymellaceae</taxon>
        <taxon>Macroventuria</taxon>
    </lineage>
</organism>
<keyword evidence="2" id="KW-1185">Reference proteome</keyword>
<reference evidence="1" key="1">
    <citation type="journal article" date="2020" name="Stud. Mycol.">
        <title>101 Dothideomycetes genomes: a test case for predicting lifestyles and emergence of pathogens.</title>
        <authorList>
            <person name="Haridas S."/>
            <person name="Albert R."/>
            <person name="Binder M."/>
            <person name="Bloem J."/>
            <person name="Labutti K."/>
            <person name="Salamov A."/>
            <person name="Andreopoulos B."/>
            <person name="Baker S."/>
            <person name="Barry K."/>
            <person name="Bills G."/>
            <person name="Bluhm B."/>
            <person name="Cannon C."/>
            <person name="Castanera R."/>
            <person name="Culley D."/>
            <person name="Daum C."/>
            <person name="Ezra D."/>
            <person name="Gonzalez J."/>
            <person name="Henrissat B."/>
            <person name="Kuo A."/>
            <person name="Liang C."/>
            <person name="Lipzen A."/>
            <person name="Lutzoni F."/>
            <person name="Magnuson J."/>
            <person name="Mondo S."/>
            <person name="Nolan M."/>
            <person name="Ohm R."/>
            <person name="Pangilinan J."/>
            <person name="Park H.-J."/>
            <person name="Ramirez L."/>
            <person name="Alfaro M."/>
            <person name="Sun H."/>
            <person name="Tritt A."/>
            <person name="Yoshinaga Y."/>
            <person name="Zwiers L.-H."/>
            <person name="Turgeon B."/>
            <person name="Goodwin S."/>
            <person name="Spatafora J."/>
            <person name="Crous P."/>
            <person name="Grigoriev I."/>
        </authorList>
    </citation>
    <scope>NUCLEOTIDE SEQUENCE</scope>
    <source>
        <strain evidence="1">CBS 525.71</strain>
    </source>
</reference>
<evidence type="ECO:0000313" key="2">
    <source>
        <dbReference type="Proteomes" id="UP000799754"/>
    </source>
</evidence>
<name>A0ACB6SEF7_9PLEO</name>
<dbReference type="EMBL" id="MU006702">
    <property type="protein sequence ID" value="KAF2632675.1"/>
    <property type="molecule type" value="Genomic_DNA"/>
</dbReference>
<dbReference type="Proteomes" id="UP000799754">
    <property type="component" value="Unassembled WGS sequence"/>
</dbReference>
<sequence length="231" mass="26578">MRVVNEAAAQHHVTQQPRYSHCNAMNMINRTKLITDAFSEQFCCWVKQRARTFMFQKEFGQSERASSRGRNFGPHLSTQKLSISSSTHAHFSYTSALSRLFVQIEISASQDSRSSDLKLHLRPSSPPTWRFDTCNPGRAVTTYTGMSPDPIEIDSFPNYQKEKERQSVDGWGKAFRGLQPMRRELYRLAPYAVSLLHIAIHLYSWLACITISTGSRRWYCGVSRHLLRLET</sequence>
<evidence type="ECO:0000313" key="1">
    <source>
        <dbReference type="EMBL" id="KAF2632675.1"/>
    </source>
</evidence>
<protein>
    <submittedName>
        <fullName evidence="1">Uncharacterized protein</fullName>
    </submittedName>
</protein>